<dbReference type="Gene3D" id="3.40.50.300">
    <property type="entry name" value="P-loop containing nucleotide triphosphate hydrolases"/>
    <property type="match status" value="1"/>
</dbReference>
<dbReference type="OrthoDB" id="7647819at2"/>
<accession>A0A917YM88</accession>
<dbReference type="Proteomes" id="UP000598196">
    <property type="component" value="Unassembled WGS sequence"/>
</dbReference>
<evidence type="ECO:0000256" key="1">
    <source>
        <dbReference type="SAM" id="MobiDB-lite"/>
    </source>
</evidence>
<proteinExistence type="predicted"/>
<name>A0A917YM88_9RHOB</name>
<dbReference type="InterPro" id="IPR027417">
    <property type="entry name" value="P-loop_NTPase"/>
</dbReference>
<keyword evidence="3" id="KW-1185">Reference proteome</keyword>
<gene>
    <name evidence="2" type="ORF">GCM10010991_34560</name>
</gene>
<protein>
    <recommendedName>
        <fullName evidence="4">Dynamin family protein</fullName>
    </recommendedName>
</protein>
<reference evidence="2 3" key="1">
    <citation type="journal article" date="2014" name="Int. J. Syst. Evol. Microbiol.">
        <title>Complete genome sequence of Corynebacterium casei LMG S-19264T (=DSM 44701T), isolated from a smear-ripened cheese.</title>
        <authorList>
            <consortium name="US DOE Joint Genome Institute (JGI-PGF)"/>
            <person name="Walter F."/>
            <person name="Albersmeier A."/>
            <person name="Kalinowski J."/>
            <person name="Ruckert C."/>
        </authorList>
    </citation>
    <scope>NUCLEOTIDE SEQUENCE [LARGE SCALE GENOMIC DNA]</scope>
    <source>
        <strain evidence="2 3">CGMCC 1.7029</strain>
    </source>
</reference>
<evidence type="ECO:0000313" key="2">
    <source>
        <dbReference type="EMBL" id="GGO37966.1"/>
    </source>
</evidence>
<sequence>MAEEALQQLAQSLGAHLAEGTIPPAQAPHVETLVRQLTQPVRLTVMGPPGSGKSTLVNLLIGASALAPVRNLPTIEVVWGDTACCICTLPDGRERRMAAFDAATVASLSPRFVRIELPLPALRKISVMELALPSEQAEVERALSWAVGRTDIALWCTQRFGAGERLVWSGVDEAMQDHAYLLLTKADTLVANGTLDPTLAQLRAGADQFRHVLAIATTEAIAARRADGSIDREQLTRSGGRALIAAIMRDIDMGRDAARDRAELVLHQFGQPVQAKVAAPSAAAVVAPAPKPAPLILTEPLASPAPKIVQPRRPSPRPATATHTPQPVVPARPVVPQKGTALREICEPALGRIARHGREADATMRAAGASGLARLAEDTAALVQWISDHLDGAPSGAPGLVELREAAFDAADLVQLMQLEGGPATLGESLSLLIQLKHEIETALARSEVAIPAAFTPAARFGAPMAQT</sequence>
<dbReference type="AlphaFoldDB" id="A0A917YM88"/>
<comment type="caution">
    <text evidence="2">The sequence shown here is derived from an EMBL/GenBank/DDBJ whole genome shotgun (WGS) entry which is preliminary data.</text>
</comment>
<dbReference type="EMBL" id="BMLP01000010">
    <property type="protein sequence ID" value="GGO37966.1"/>
    <property type="molecule type" value="Genomic_DNA"/>
</dbReference>
<dbReference type="SUPFAM" id="SSF52540">
    <property type="entry name" value="P-loop containing nucleoside triphosphate hydrolases"/>
    <property type="match status" value="1"/>
</dbReference>
<feature type="region of interest" description="Disordered" evidence="1">
    <location>
        <begin position="304"/>
        <end position="333"/>
    </location>
</feature>
<organism evidence="2 3">
    <name type="scientific">Gemmobacter aquaticus</name>
    <dbReference type="NCBI Taxonomy" id="490185"/>
    <lineage>
        <taxon>Bacteria</taxon>
        <taxon>Pseudomonadati</taxon>
        <taxon>Pseudomonadota</taxon>
        <taxon>Alphaproteobacteria</taxon>
        <taxon>Rhodobacterales</taxon>
        <taxon>Paracoccaceae</taxon>
        <taxon>Gemmobacter</taxon>
    </lineage>
</organism>
<dbReference type="RefSeq" id="WP_146284178.1">
    <property type="nucleotide sequence ID" value="NZ_BMLP01000010.1"/>
</dbReference>
<evidence type="ECO:0008006" key="4">
    <source>
        <dbReference type="Google" id="ProtNLM"/>
    </source>
</evidence>
<feature type="compositionally biased region" description="Low complexity" evidence="1">
    <location>
        <begin position="318"/>
        <end position="333"/>
    </location>
</feature>
<evidence type="ECO:0000313" key="3">
    <source>
        <dbReference type="Proteomes" id="UP000598196"/>
    </source>
</evidence>